<organism evidence="3 4">
    <name type="scientific">Spirosoma pollinicola</name>
    <dbReference type="NCBI Taxonomy" id="2057025"/>
    <lineage>
        <taxon>Bacteria</taxon>
        <taxon>Pseudomonadati</taxon>
        <taxon>Bacteroidota</taxon>
        <taxon>Cytophagia</taxon>
        <taxon>Cytophagales</taxon>
        <taxon>Cytophagaceae</taxon>
        <taxon>Spirosoma</taxon>
    </lineage>
</organism>
<feature type="domain" description="FAD-binding PCMH-type" evidence="2">
    <location>
        <begin position="1"/>
        <end position="222"/>
    </location>
</feature>
<evidence type="ECO:0000313" key="3">
    <source>
        <dbReference type="EMBL" id="AUD05790.1"/>
    </source>
</evidence>
<proteinExistence type="predicted"/>
<dbReference type="InterPro" id="IPR016169">
    <property type="entry name" value="FAD-bd_PCMH_sub2"/>
</dbReference>
<dbReference type="RefSeq" id="WP_100992342.1">
    <property type="nucleotide sequence ID" value="NZ_CP025096.1"/>
</dbReference>
<reference evidence="3 4" key="1">
    <citation type="submission" date="2017-11" db="EMBL/GenBank/DDBJ databases">
        <title>Taxonomic description and genome sequences of Spirosoma HA7 sp. nov., isolated from pollen microhabitat of Corylus avellana.</title>
        <authorList>
            <person name="Ambika Manirajan B."/>
            <person name="Suarez C."/>
            <person name="Ratering S."/>
            <person name="Geissler-Plaum R."/>
            <person name="Cardinale M."/>
            <person name="Sylvia S."/>
        </authorList>
    </citation>
    <scope>NUCLEOTIDE SEQUENCE [LARGE SCALE GENOMIC DNA]</scope>
    <source>
        <strain evidence="3 4">HA7</strain>
    </source>
</reference>
<keyword evidence="1" id="KW-0285">Flavoprotein</keyword>
<accession>A0A2K8Z7G1</accession>
<evidence type="ECO:0000259" key="2">
    <source>
        <dbReference type="PROSITE" id="PS51387"/>
    </source>
</evidence>
<dbReference type="Proteomes" id="UP000232883">
    <property type="component" value="Chromosome"/>
</dbReference>
<keyword evidence="1" id="KW-0274">FAD</keyword>
<dbReference type="PROSITE" id="PS51387">
    <property type="entry name" value="FAD_PCMH"/>
    <property type="match status" value="1"/>
</dbReference>
<dbReference type="Pfam" id="PF00941">
    <property type="entry name" value="FAD_binding_5"/>
    <property type="match status" value="1"/>
</dbReference>
<protein>
    <submittedName>
        <fullName evidence="3">FAD-binding molybdopterin dehydrogenase</fullName>
    </submittedName>
</protein>
<dbReference type="OrthoDB" id="9814706at2"/>
<dbReference type="PANTHER" id="PTHR42659:SF1">
    <property type="entry name" value="OXIDOREDUCTASE"/>
    <property type="match status" value="1"/>
</dbReference>
<name>A0A2K8Z7G1_9BACT</name>
<dbReference type="InterPro" id="IPR002346">
    <property type="entry name" value="Mopterin_DH_FAD-bd"/>
</dbReference>
<dbReference type="Pfam" id="PF03450">
    <property type="entry name" value="CO_deh_flav_C"/>
    <property type="match status" value="1"/>
</dbReference>
<dbReference type="InterPro" id="IPR036318">
    <property type="entry name" value="FAD-bd_PCMH-like_sf"/>
</dbReference>
<dbReference type="KEGG" id="spir:CWM47_30470"/>
<dbReference type="EMBL" id="CP025096">
    <property type="protein sequence ID" value="AUD05790.1"/>
    <property type="molecule type" value="Genomic_DNA"/>
</dbReference>
<dbReference type="InterPro" id="IPR036683">
    <property type="entry name" value="CO_DH_flav_C_dom_sf"/>
</dbReference>
<dbReference type="Gene3D" id="3.30.390.50">
    <property type="entry name" value="CO dehydrogenase flavoprotein, C-terminal domain"/>
    <property type="match status" value="1"/>
</dbReference>
<dbReference type="SUPFAM" id="SSF56176">
    <property type="entry name" value="FAD-binding/transporter-associated domain-like"/>
    <property type="match status" value="1"/>
</dbReference>
<dbReference type="Gene3D" id="3.30.43.10">
    <property type="entry name" value="Uridine Diphospho-n-acetylenolpyruvylglucosamine Reductase, domain 2"/>
    <property type="match status" value="1"/>
</dbReference>
<dbReference type="InterPro" id="IPR016166">
    <property type="entry name" value="FAD-bd_PCMH"/>
</dbReference>
<dbReference type="GO" id="GO:0016491">
    <property type="term" value="F:oxidoreductase activity"/>
    <property type="evidence" value="ECO:0007669"/>
    <property type="project" value="InterPro"/>
</dbReference>
<evidence type="ECO:0000313" key="4">
    <source>
        <dbReference type="Proteomes" id="UP000232883"/>
    </source>
</evidence>
<dbReference type="InterPro" id="IPR051312">
    <property type="entry name" value="Diverse_Substr_Oxidored"/>
</dbReference>
<sequence length="331" mass="35812">MNSFTYSRTDAVDTAVRERASEHTAKFIAGGTNLIDLMKENVEHPTHLIDITRLPLATISENVNGGLRLGALVTNADTAYNEQVIERYPLLSQTILAGASPQLRNMATDGGNLLQRTRCYYFYDTATPCNKREPGSGCSAINGYNRIHAILGTSDQCIATHPSDMCVALAALEAEVRVKGPNGERTIPFAEFHRLPGDTPEIDNTLEPDELITAIDLPAKGFPDYFAYLKLRDRASYAFALVSVAAALEMDGDTITTARIALGGVAHKPWRKPEAETALVGKPATKENFQAAADILLAGAQGFGHNTFKIELAKRAIVRALGQAAKLEPTE</sequence>
<dbReference type="InterPro" id="IPR005107">
    <property type="entry name" value="CO_DH_flav_C"/>
</dbReference>
<dbReference type="SMART" id="SM01092">
    <property type="entry name" value="CO_deh_flav_C"/>
    <property type="match status" value="1"/>
</dbReference>
<dbReference type="GO" id="GO:0071949">
    <property type="term" value="F:FAD binding"/>
    <property type="evidence" value="ECO:0007669"/>
    <property type="project" value="InterPro"/>
</dbReference>
<dbReference type="SUPFAM" id="SSF55447">
    <property type="entry name" value="CO dehydrogenase flavoprotein C-terminal domain-like"/>
    <property type="match status" value="1"/>
</dbReference>
<dbReference type="Gene3D" id="3.30.465.10">
    <property type="match status" value="2"/>
</dbReference>
<dbReference type="AlphaFoldDB" id="A0A2K8Z7G1"/>
<dbReference type="PANTHER" id="PTHR42659">
    <property type="entry name" value="XANTHINE DEHYDROGENASE SUBUNIT C-RELATED"/>
    <property type="match status" value="1"/>
</dbReference>
<keyword evidence="4" id="KW-1185">Reference proteome</keyword>
<evidence type="ECO:0000256" key="1">
    <source>
        <dbReference type="ARBA" id="ARBA00022827"/>
    </source>
</evidence>
<gene>
    <name evidence="3" type="ORF">CWM47_30470</name>
</gene>
<dbReference type="InterPro" id="IPR016167">
    <property type="entry name" value="FAD-bd_PCMH_sub1"/>
</dbReference>